<name>A0A1H8Q9N2_9RHOB</name>
<gene>
    <name evidence="2" type="ORF">SAMN04490248_10670</name>
</gene>
<keyword evidence="3" id="KW-1185">Reference proteome</keyword>
<accession>A0A1H8Q9N2</accession>
<protein>
    <recommendedName>
        <fullName evidence="1">Rcc01698-like C-terminal domain-containing protein</fullName>
    </recommendedName>
</protein>
<dbReference type="Pfam" id="PF23666">
    <property type="entry name" value="Rcc01698_C"/>
    <property type="match status" value="1"/>
</dbReference>
<sequence length="374" mass="40663">MHVGAGDVIELAVDDAGNPERYRIDRVEQGAMQLLEAVRIESEVYVLSDIGEDTPGVSPFVPPVPVLPVFLDLPLMTGDEVPHAPHIAVTAKPWPGTVALYNSDSDSNYRLDQIIGHRAVVGVSETPLFAASSSLLDKGPDLQIRLTAGQLEGVDEAALLSGRNLAAIGDGSAGNWELFQFQRAELLEPNTYLLRNRLRGQLGSDGIMPAQWPSGSTFVLIDPALTQIALKTAARNLARHYRIGPARRGYDDPSYEHRIEAFSGIGLRPYAPCHLRVTADGAGGSMWSWIRRTRIDGDEWDLPEVPLGEESEVYVVRVMQGSMILREAVTTTPNWIYTAAEKADDGVSVPYEVHVAQISARFGAGLFARATVSD</sequence>
<proteinExistence type="predicted"/>
<evidence type="ECO:0000313" key="3">
    <source>
        <dbReference type="Proteomes" id="UP000198893"/>
    </source>
</evidence>
<organism evidence="2 3">
    <name type="scientific">Salinihabitans flavidus</name>
    <dbReference type="NCBI Taxonomy" id="569882"/>
    <lineage>
        <taxon>Bacteria</taxon>
        <taxon>Pseudomonadati</taxon>
        <taxon>Pseudomonadota</taxon>
        <taxon>Alphaproteobacteria</taxon>
        <taxon>Rhodobacterales</taxon>
        <taxon>Roseobacteraceae</taxon>
        <taxon>Salinihabitans</taxon>
    </lineage>
</organism>
<dbReference type="Proteomes" id="UP000198893">
    <property type="component" value="Unassembled WGS sequence"/>
</dbReference>
<dbReference type="EMBL" id="FODS01000006">
    <property type="protein sequence ID" value="SEO50929.1"/>
    <property type="molecule type" value="Genomic_DNA"/>
</dbReference>
<dbReference type="AlphaFoldDB" id="A0A1H8Q9N2"/>
<evidence type="ECO:0000259" key="1">
    <source>
        <dbReference type="Pfam" id="PF23666"/>
    </source>
</evidence>
<dbReference type="STRING" id="569882.SAMN04490248_10670"/>
<evidence type="ECO:0000313" key="2">
    <source>
        <dbReference type="EMBL" id="SEO50929.1"/>
    </source>
</evidence>
<dbReference type="InterPro" id="IPR056490">
    <property type="entry name" value="Rcc01698_C"/>
</dbReference>
<feature type="domain" description="Rcc01698-like C-terminal" evidence="1">
    <location>
        <begin position="119"/>
        <end position="219"/>
    </location>
</feature>
<reference evidence="2 3" key="1">
    <citation type="submission" date="2016-10" db="EMBL/GenBank/DDBJ databases">
        <authorList>
            <person name="de Groot N.N."/>
        </authorList>
    </citation>
    <scope>NUCLEOTIDE SEQUENCE [LARGE SCALE GENOMIC DNA]</scope>
    <source>
        <strain evidence="2 3">DSM 27842</strain>
    </source>
</reference>